<name>A0A1B6NVH2_9ZZZZ</name>
<evidence type="ECO:0000313" key="1">
    <source>
        <dbReference type="EMBL" id="KTF06757.1"/>
    </source>
</evidence>
<organism evidence="1">
    <name type="scientific">marine sediment metagenome</name>
    <dbReference type="NCBI Taxonomy" id="412755"/>
    <lineage>
        <taxon>unclassified sequences</taxon>
        <taxon>metagenomes</taxon>
        <taxon>ecological metagenomes</taxon>
    </lineage>
</organism>
<dbReference type="AlphaFoldDB" id="A0A1B6NVH2"/>
<sequence>TQGVRAGDIVIDKRRSRASPNVFRAKA</sequence>
<protein>
    <submittedName>
        <fullName evidence="1">Uncharacterized protein</fullName>
    </submittedName>
</protein>
<proteinExistence type="predicted"/>
<reference evidence="1" key="1">
    <citation type="submission" date="2013-11" db="EMBL/GenBank/DDBJ databases">
        <title>Microbial diversity, functional groups and degradation webs in Northern and Southern Mediterranean and Red Sea marine crude oil polluted sites.</title>
        <authorList>
            <person name="Daffonchio D."/>
            <person name="Mapelli F."/>
            <person name="Ferrer M."/>
            <person name="Richter M."/>
            <person name="Cherif A."/>
            <person name="Malkawi H.I."/>
            <person name="Yakimov M.M."/>
            <person name="Abdel-Fattah Y.R."/>
            <person name="Blaghen M."/>
            <person name="Golyshin P.N."/>
            <person name="Kalogerakis N."/>
            <person name="Boon N."/>
            <person name="Magagnini M."/>
            <person name="Fava F."/>
        </authorList>
    </citation>
    <scope>NUCLEOTIDE SEQUENCE</scope>
</reference>
<comment type="caution">
    <text evidence="1">The sequence shown here is derived from an EMBL/GenBank/DDBJ whole genome shotgun (WGS) entry which is preliminary data.</text>
</comment>
<dbReference type="EMBL" id="AYSL01000953">
    <property type="protein sequence ID" value="KTF06757.1"/>
    <property type="molecule type" value="Genomic_DNA"/>
</dbReference>
<feature type="non-terminal residue" evidence="1">
    <location>
        <position position="1"/>
    </location>
</feature>
<accession>A0A1B6NVH2</accession>
<gene>
    <name evidence="1" type="ORF">MGSAQ_001747</name>
</gene>